<dbReference type="PANTHER" id="PTHR45881:SF6">
    <property type="entry name" value="FORK-HEAD DOMAIN-CONTAINING PROTEIN"/>
    <property type="match status" value="1"/>
</dbReference>
<dbReference type="SUPFAM" id="SSF49879">
    <property type="entry name" value="SMAD/FHA domain"/>
    <property type="match status" value="1"/>
</dbReference>
<dbReference type="SMART" id="SM00339">
    <property type="entry name" value="FH"/>
    <property type="match status" value="1"/>
</dbReference>
<dbReference type="PROSITE" id="PS00657">
    <property type="entry name" value="FORK_HEAD_1"/>
    <property type="match status" value="1"/>
</dbReference>
<dbReference type="PROSITE" id="PS50039">
    <property type="entry name" value="FORK_HEAD_3"/>
    <property type="match status" value="1"/>
</dbReference>
<dbReference type="InterPro" id="IPR000253">
    <property type="entry name" value="FHA_dom"/>
</dbReference>
<proteinExistence type="predicted"/>
<sequence>MTRRCVRSLMRCYAVIFNGPTKHIMRKKRFVIGRREKDFEKDLILESSLISRRHCELTWFAGRIFLKCLGKNGIFINENHRQPGSILYRLPKRCHIRFPNTSLKLLVQCQSKRLTDSVKRPKRLNVIHENTIDSPQHLSDVEDKELKICKSASLTVSYASTNRRKQLLTTISPSKSLIVDNVLNGKQTDSTQISETFNHQQSQKPQILNTTVVSLDQPTSTPLLWDINSESTGPFISTVKPPYSFAQLIVQALASQPTRRLTLSGIYHFISQNYPYYRLEDKGWQNSVRHNLSLNKHFCKAPRTPDEPGKGCYWLIDPQFEERFISQAFRRRRYQDDQRATVRQHQQSTTITTYQTLHPVTQQYAFIPSSWGANPRRPLCTAAQTSAQSNPVLAAQLALPSESSPKLGTKRILVLRHRTPVPVAASSTSLTTILM</sequence>
<dbReference type="SUPFAM" id="SSF46785">
    <property type="entry name" value="Winged helix' DNA-binding domain"/>
    <property type="match status" value="1"/>
</dbReference>
<dbReference type="Pfam" id="PF00498">
    <property type="entry name" value="FHA"/>
    <property type="match status" value="1"/>
</dbReference>
<dbReference type="PRINTS" id="PR00053">
    <property type="entry name" value="FORKHEAD"/>
</dbReference>
<keyword evidence="4" id="KW-0804">Transcription</keyword>
<dbReference type="InterPro" id="IPR036390">
    <property type="entry name" value="WH_DNA-bd_sf"/>
</dbReference>
<dbReference type="PROSITE" id="PS50006">
    <property type="entry name" value="FHA_DOMAIN"/>
    <property type="match status" value="1"/>
</dbReference>
<protein>
    <submittedName>
        <fullName evidence="9">Forkhead box protein K1</fullName>
    </submittedName>
</protein>
<dbReference type="GO" id="GO:0003700">
    <property type="term" value="F:DNA-binding transcription factor activity"/>
    <property type="evidence" value="ECO:0007669"/>
    <property type="project" value="InterPro"/>
</dbReference>
<accession>A0A5K3FY08</accession>
<evidence type="ECO:0000256" key="4">
    <source>
        <dbReference type="ARBA" id="ARBA00023163"/>
    </source>
</evidence>
<dbReference type="InterPro" id="IPR036388">
    <property type="entry name" value="WH-like_DNA-bd_sf"/>
</dbReference>
<dbReference type="GO" id="GO:0043565">
    <property type="term" value="F:sequence-specific DNA binding"/>
    <property type="evidence" value="ECO:0007669"/>
    <property type="project" value="InterPro"/>
</dbReference>
<dbReference type="FunFam" id="1.10.10.10:FF:000030">
    <property type="entry name" value="Forkhead box protein K2"/>
    <property type="match status" value="1"/>
</dbReference>
<evidence type="ECO:0000259" key="8">
    <source>
        <dbReference type="PROSITE" id="PS50039"/>
    </source>
</evidence>
<evidence type="ECO:0000256" key="5">
    <source>
        <dbReference type="ARBA" id="ARBA00023242"/>
    </source>
</evidence>
<dbReference type="InterPro" id="IPR030456">
    <property type="entry name" value="TF_fork_head_CS_2"/>
</dbReference>
<dbReference type="GO" id="GO:0045893">
    <property type="term" value="P:positive regulation of DNA-templated transcription"/>
    <property type="evidence" value="ECO:0007669"/>
    <property type="project" value="UniProtKB-ARBA"/>
</dbReference>
<keyword evidence="2" id="KW-0805">Transcription regulation</keyword>
<organism evidence="9">
    <name type="scientific">Mesocestoides corti</name>
    <name type="common">Flatworm</name>
    <dbReference type="NCBI Taxonomy" id="53468"/>
    <lineage>
        <taxon>Eukaryota</taxon>
        <taxon>Metazoa</taxon>
        <taxon>Spiralia</taxon>
        <taxon>Lophotrochozoa</taxon>
        <taxon>Platyhelminthes</taxon>
        <taxon>Cestoda</taxon>
        <taxon>Eucestoda</taxon>
        <taxon>Cyclophyllidea</taxon>
        <taxon>Mesocestoididae</taxon>
        <taxon>Mesocestoides</taxon>
    </lineage>
</organism>
<dbReference type="GO" id="GO:0005634">
    <property type="term" value="C:nucleus"/>
    <property type="evidence" value="ECO:0007669"/>
    <property type="project" value="UniProtKB-SubCell"/>
</dbReference>
<evidence type="ECO:0000256" key="1">
    <source>
        <dbReference type="ARBA" id="ARBA00004123"/>
    </source>
</evidence>
<dbReference type="Pfam" id="PF00250">
    <property type="entry name" value="Forkhead"/>
    <property type="match status" value="1"/>
</dbReference>
<evidence type="ECO:0000256" key="3">
    <source>
        <dbReference type="ARBA" id="ARBA00023125"/>
    </source>
</evidence>
<dbReference type="PROSITE" id="PS00658">
    <property type="entry name" value="FORK_HEAD_2"/>
    <property type="match status" value="1"/>
</dbReference>
<evidence type="ECO:0000256" key="6">
    <source>
        <dbReference type="PROSITE-ProRule" id="PRU00089"/>
    </source>
</evidence>
<keyword evidence="5 6" id="KW-0539">Nucleus</keyword>
<feature type="DNA-binding region" description="Fork-head" evidence="6">
    <location>
        <begin position="240"/>
        <end position="334"/>
    </location>
</feature>
<evidence type="ECO:0000259" key="7">
    <source>
        <dbReference type="PROSITE" id="PS50006"/>
    </source>
</evidence>
<feature type="domain" description="Fork-head" evidence="8">
    <location>
        <begin position="240"/>
        <end position="334"/>
    </location>
</feature>
<feature type="domain" description="FHA" evidence="7">
    <location>
        <begin position="30"/>
        <end position="81"/>
    </location>
</feature>
<dbReference type="PANTHER" id="PTHR45881">
    <property type="entry name" value="CHECKPOINT SUPPRESSOR 1-LIKE, ISOFORM A-RELATED"/>
    <property type="match status" value="1"/>
</dbReference>
<dbReference type="GO" id="GO:0006357">
    <property type="term" value="P:regulation of transcription by RNA polymerase II"/>
    <property type="evidence" value="ECO:0007669"/>
    <property type="project" value="UniProtKB-ARBA"/>
</dbReference>
<dbReference type="InterPro" id="IPR001766">
    <property type="entry name" value="Fork_head_dom"/>
</dbReference>
<dbReference type="Gene3D" id="2.60.200.20">
    <property type="match status" value="1"/>
</dbReference>
<keyword evidence="3 6" id="KW-0238">DNA-binding</keyword>
<dbReference type="InterPro" id="IPR008984">
    <property type="entry name" value="SMAD_FHA_dom_sf"/>
</dbReference>
<evidence type="ECO:0000313" key="9">
    <source>
        <dbReference type="WBParaSite" id="MCU_011668-RA"/>
    </source>
</evidence>
<dbReference type="Gene3D" id="1.10.10.10">
    <property type="entry name" value="Winged helix-like DNA-binding domain superfamily/Winged helix DNA-binding domain"/>
    <property type="match status" value="1"/>
</dbReference>
<reference evidence="9" key="1">
    <citation type="submission" date="2019-11" db="UniProtKB">
        <authorList>
            <consortium name="WormBaseParasite"/>
        </authorList>
    </citation>
    <scope>IDENTIFICATION</scope>
</reference>
<dbReference type="CDD" id="cd20026">
    <property type="entry name" value="FH_FOXK"/>
    <property type="match status" value="1"/>
</dbReference>
<dbReference type="InterPro" id="IPR018122">
    <property type="entry name" value="TF_fork_head_CS_1"/>
</dbReference>
<evidence type="ECO:0000256" key="2">
    <source>
        <dbReference type="ARBA" id="ARBA00023015"/>
    </source>
</evidence>
<comment type="subcellular location">
    <subcellularLocation>
        <location evidence="1 6">Nucleus</location>
    </subcellularLocation>
</comment>
<dbReference type="WBParaSite" id="MCU_011668-RA">
    <property type="protein sequence ID" value="MCU_011668-RA"/>
    <property type="gene ID" value="MCU_011668"/>
</dbReference>
<dbReference type="AlphaFoldDB" id="A0A5K3FY08"/>
<name>A0A5K3FY08_MESCO</name>
<dbReference type="SMART" id="SM00240">
    <property type="entry name" value="FHA"/>
    <property type="match status" value="1"/>
</dbReference>